<dbReference type="PANTHER" id="PTHR47148">
    <property type="entry name" value="CYTOCHROME C OXIDASE ASSEMBLY FACTOR 1 HOMOLOG"/>
    <property type="match status" value="1"/>
</dbReference>
<keyword evidence="1" id="KW-0812">Transmembrane</keyword>
<evidence type="ECO:0000256" key="1">
    <source>
        <dbReference type="SAM" id="Phobius"/>
    </source>
</evidence>
<dbReference type="PANTHER" id="PTHR47148:SF1">
    <property type="entry name" value="CYTOCHROME C OXIDASE ASSEMBLY FACTOR 1 HOMOLOG"/>
    <property type="match status" value="1"/>
</dbReference>
<accession>A0AA40KG73</accession>
<feature type="transmembrane region" description="Helical" evidence="1">
    <location>
        <begin position="12"/>
        <end position="31"/>
    </location>
</feature>
<dbReference type="EMBL" id="JAHYIQ010000038">
    <property type="protein sequence ID" value="KAK1119176.1"/>
    <property type="molecule type" value="Genomic_DNA"/>
</dbReference>
<dbReference type="Proteomes" id="UP001177670">
    <property type="component" value="Unassembled WGS sequence"/>
</dbReference>
<dbReference type="Pfam" id="PF08695">
    <property type="entry name" value="Coa1"/>
    <property type="match status" value="1"/>
</dbReference>
<dbReference type="InterPro" id="IPR014807">
    <property type="entry name" value="Coa1"/>
</dbReference>
<name>A0AA40KG73_9HYME</name>
<protein>
    <submittedName>
        <fullName evidence="2">Uncharacterized protein</fullName>
    </submittedName>
</protein>
<dbReference type="PROSITE" id="PS51257">
    <property type="entry name" value="PROKAR_LIPOPROTEIN"/>
    <property type="match status" value="1"/>
</dbReference>
<dbReference type="GO" id="GO:0032981">
    <property type="term" value="P:mitochondrial respiratory chain complex I assembly"/>
    <property type="evidence" value="ECO:0007669"/>
    <property type="project" value="TreeGrafter"/>
</dbReference>
<keyword evidence="1" id="KW-0472">Membrane</keyword>
<sequence>MITLRKVPYAKITAGLSAFIGCGIVTTEIVMHYHMQSKIRETITYKKALNIFYNHEDAIKYLGEPIKEGKITLPVNKTDDIKTFNVNVKGANTKGKLHFEYQVHPDHQTEIKKVEIKFNDTPDKTLLIHEI</sequence>
<evidence type="ECO:0000313" key="3">
    <source>
        <dbReference type="Proteomes" id="UP001177670"/>
    </source>
</evidence>
<reference evidence="2" key="1">
    <citation type="submission" date="2021-10" db="EMBL/GenBank/DDBJ databases">
        <title>Melipona bicolor Genome sequencing and assembly.</title>
        <authorList>
            <person name="Araujo N.S."/>
            <person name="Arias M.C."/>
        </authorList>
    </citation>
    <scope>NUCLEOTIDE SEQUENCE</scope>
    <source>
        <strain evidence="2">USP_2M_L1-L4_2017</strain>
        <tissue evidence="2">Whole body</tissue>
    </source>
</reference>
<organism evidence="2 3">
    <name type="scientific">Melipona bicolor</name>
    <dbReference type="NCBI Taxonomy" id="60889"/>
    <lineage>
        <taxon>Eukaryota</taxon>
        <taxon>Metazoa</taxon>
        <taxon>Ecdysozoa</taxon>
        <taxon>Arthropoda</taxon>
        <taxon>Hexapoda</taxon>
        <taxon>Insecta</taxon>
        <taxon>Pterygota</taxon>
        <taxon>Neoptera</taxon>
        <taxon>Endopterygota</taxon>
        <taxon>Hymenoptera</taxon>
        <taxon>Apocrita</taxon>
        <taxon>Aculeata</taxon>
        <taxon>Apoidea</taxon>
        <taxon>Anthophila</taxon>
        <taxon>Apidae</taxon>
        <taxon>Melipona</taxon>
    </lineage>
</organism>
<dbReference type="AlphaFoldDB" id="A0AA40KG73"/>
<comment type="caution">
    <text evidence="2">The sequence shown here is derived from an EMBL/GenBank/DDBJ whole genome shotgun (WGS) entry which is preliminary data.</text>
</comment>
<gene>
    <name evidence="2" type="ORF">K0M31_013672</name>
</gene>
<evidence type="ECO:0000313" key="2">
    <source>
        <dbReference type="EMBL" id="KAK1119176.1"/>
    </source>
</evidence>
<proteinExistence type="predicted"/>
<dbReference type="GO" id="GO:0033617">
    <property type="term" value="P:mitochondrial respiratory chain complex IV assembly"/>
    <property type="evidence" value="ECO:0007669"/>
    <property type="project" value="TreeGrafter"/>
</dbReference>
<keyword evidence="1" id="KW-1133">Transmembrane helix</keyword>
<dbReference type="GO" id="GO:0005743">
    <property type="term" value="C:mitochondrial inner membrane"/>
    <property type="evidence" value="ECO:0007669"/>
    <property type="project" value="TreeGrafter"/>
</dbReference>
<keyword evidence="3" id="KW-1185">Reference proteome</keyword>